<dbReference type="EMBL" id="FOSW01000003">
    <property type="protein sequence ID" value="SFK79511.1"/>
    <property type="molecule type" value="Genomic_DNA"/>
</dbReference>
<dbReference type="InParanoid" id="A0A1I4CHR5"/>
<evidence type="ECO:0000256" key="1">
    <source>
        <dbReference type="SAM" id="MobiDB-lite"/>
    </source>
</evidence>
<evidence type="ECO:0000313" key="3">
    <source>
        <dbReference type="Proteomes" id="UP000199152"/>
    </source>
</evidence>
<feature type="region of interest" description="Disordered" evidence="1">
    <location>
        <begin position="35"/>
        <end position="60"/>
    </location>
</feature>
<name>A0A1I4CHR5_9ACTN</name>
<gene>
    <name evidence="2" type="ORF">SAMN04488085_103467</name>
</gene>
<dbReference type="OrthoDB" id="5193037at2"/>
<sequence length="139" mass="14573">MTTVPTSAHPFSRAAGEVAWRCVCGMSRKAAVHRGAASPARPAAPAPEPTVTVSTSRLPAGEPVLTTDVVGTDFGLPLVRPTKTRRGGQVRVVRSHCRAHGGVVVWFTDGTKTPPLHGRTTWIVAAPESDAHDPARVVA</sequence>
<dbReference type="Proteomes" id="UP000199152">
    <property type="component" value="Unassembled WGS sequence"/>
</dbReference>
<reference evidence="2 3" key="1">
    <citation type="submission" date="2016-10" db="EMBL/GenBank/DDBJ databases">
        <authorList>
            <person name="de Groot N.N."/>
        </authorList>
    </citation>
    <scope>NUCLEOTIDE SEQUENCE [LARGE SCALE GENOMIC DNA]</scope>
    <source>
        <strain evidence="2 3">DSM 45317</strain>
    </source>
</reference>
<accession>A0A1I4CHR5</accession>
<evidence type="ECO:0000313" key="2">
    <source>
        <dbReference type="EMBL" id="SFK79511.1"/>
    </source>
</evidence>
<proteinExistence type="predicted"/>
<dbReference type="AlphaFoldDB" id="A0A1I4CHR5"/>
<protein>
    <submittedName>
        <fullName evidence="2">Uncharacterized protein</fullName>
    </submittedName>
</protein>
<keyword evidence="3" id="KW-1185">Reference proteome</keyword>
<organism evidence="2 3">
    <name type="scientific">Geodermatophilus ruber</name>
    <dbReference type="NCBI Taxonomy" id="504800"/>
    <lineage>
        <taxon>Bacteria</taxon>
        <taxon>Bacillati</taxon>
        <taxon>Actinomycetota</taxon>
        <taxon>Actinomycetes</taxon>
        <taxon>Geodermatophilales</taxon>
        <taxon>Geodermatophilaceae</taxon>
        <taxon>Geodermatophilus</taxon>
    </lineage>
</organism>
<dbReference type="RefSeq" id="WP_091322643.1">
    <property type="nucleotide sequence ID" value="NZ_FOSW01000003.1"/>
</dbReference>